<sequence>MSGINGNSGRKPTHLLYDGKTGDKEIYDSWLKTVLTVIFHLLPSVTYKVTTYSEIFDIRLHHIVARSATGVFEPEAQIYIDTLTVHTIPTMPTPRRPPLRATDTLHLTATMTGLQRVFPAFDIDGRPINIQYPIEFTHISHMNSMVVGHVVKSSGVGEIHLKWISVLSKNGRRIRVKLDKMDGEVSRSALQFGLHPQQQGTATVSPVQTMETGQTLQLEASLTLSEAEPFEFAEFWLHLELGNVGIFSSSFVTWKLRG</sequence>
<gene>
    <name evidence="1" type="ORF">AGERDE_LOCUS3854</name>
</gene>
<comment type="caution">
    <text evidence="1">The sequence shown here is derived from an EMBL/GenBank/DDBJ whole genome shotgun (WGS) entry which is preliminary data.</text>
</comment>
<proteinExistence type="predicted"/>
<accession>A0A9N8WS89</accession>
<dbReference type="OrthoDB" id="2436921at2759"/>
<keyword evidence="2" id="KW-1185">Reference proteome</keyword>
<evidence type="ECO:0000313" key="2">
    <source>
        <dbReference type="Proteomes" id="UP000789831"/>
    </source>
</evidence>
<protein>
    <submittedName>
        <fullName evidence="1">3118_t:CDS:1</fullName>
    </submittedName>
</protein>
<evidence type="ECO:0000313" key="1">
    <source>
        <dbReference type="EMBL" id="CAG8493061.1"/>
    </source>
</evidence>
<dbReference type="Proteomes" id="UP000789831">
    <property type="component" value="Unassembled WGS sequence"/>
</dbReference>
<dbReference type="EMBL" id="CAJVPL010000405">
    <property type="protein sequence ID" value="CAG8493061.1"/>
    <property type="molecule type" value="Genomic_DNA"/>
</dbReference>
<reference evidence="1" key="1">
    <citation type="submission" date="2021-06" db="EMBL/GenBank/DDBJ databases">
        <authorList>
            <person name="Kallberg Y."/>
            <person name="Tangrot J."/>
            <person name="Rosling A."/>
        </authorList>
    </citation>
    <scope>NUCLEOTIDE SEQUENCE</scope>
    <source>
        <strain evidence="1">MT106</strain>
    </source>
</reference>
<organism evidence="1 2">
    <name type="scientific">Ambispora gerdemannii</name>
    <dbReference type="NCBI Taxonomy" id="144530"/>
    <lineage>
        <taxon>Eukaryota</taxon>
        <taxon>Fungi</taxon>
        <taxon>Fungi incertae sedis</taxon>
        <taxon>Mucoromycota</taxon>
        <taxon>Glomeromycotina</taxon>
        <taxon>Glomeromycetes</taxon>
        <taxon>Archaeosporales</taxon>
        <taxon>Ambisporaceae</taxon>
        <taxon>Ambispora</taxon>
    </lineage>
</organism>
<dbReference type="AlphaFoldDB" id="A0A9N8WS89"/>
<name>A0A9N8WS89_9GLOM</name>